<feature type="compositionally biased region" description="Polar residues" evidence="2">
    <location>
        <begin position="173"/>
        <end position="182"/>
    </location>
</feature>
<comment type="caution">
    <text evidence="3">The sequence shown here is derived from an EMBL/GenBank/DDBJ whole genome shotgun (WGS) entry which is preliminary data.</text>
</comment>
<keyword evidence="1" id="KW-0175">Coiled coil</keyword>
<sequence>MPRPTTSRQNQNQNQNQSSASQRATPLEGISPEVLAMGKLIATMKDTVHALHEHFNILGKEMEQVAELAPAVKAAELVDKIRGEIQKQVKDREEKIAALKRELERRVEQEIREKLYNEAKSTIKDAVQRRVSEKVGRLLADQVPNDLRVQVAGHKRQILEIQTNLHNTEARRFNSSLQSPTDSFRPLRRPALPESVETPATAVEPPTPSKKFPENLGKLWLLPLSDLKLLVQEYGVDILKPQDGSKSKLGSPTTPDSASTLVGDETELSREEMINAFMTHIGAPFRVLPAASSPVAKKLSSPLVTKVNNRPCFA</sequence>
<evidence type="ECO:0000256" key="2">
    <source>
        <dbReference type="SAM" id="MobiDB-lite"/>
    </source>
</evidence>
<keyword evidence="4" id="KW-1185">Reference proteome</keyword>
<dbReference type="OrthoDB" id="6474464at2759"/>
<organism evidence="3 4">
    <name type="scientific">Marasmius oreades</name>
    <name type="common">fairy-ring Marasmius</name>
    <dbReference type="NCBI Taxonomy" id="181124"/>
    <lineage>
        <taxon>Eukaryota</taxon>
        <taxon>Fungi</taxon>
        <taxon>Dikarya</taxon>
        <taxon>Basidiomycota</taxon>
        <taxon>Agaricomycotina</taxon>
        <taxon>Agaricomycetes</taxon>
        <taxon>Agaricomycetidae</taxon>
        <taxon>Agaricales</taxon>
        <taxon>Marasmiineae</taxon>
        <taxon>Marasmiaceae</taxon>
        <taxon>Marasmius</taxon>
    </lineage>
</organism>
<feature type="coiled-coil region" evidence="1">
    <location>
        <begin position="82"/>
        <end position="113"/>
    </location>
</feature>
<name>A0A9P7RX37_9AGAR</name>
<evidence type="ECO:0000313" key="3">
    <source>
        <dbReference type="EMBL" id="KAG7091042.1"/>
    </source>
</evidence>
<dbReference type="KEGG" id="more:E1B28_010102"/>
<feature type="compositionally biased region" description="Low complexity" evidence="2">
    <location>
        <begin position="7"/>
        <end position="24"/>
    </location>
</feature>
<feature type="region of interest" description="Disordered" evidence="2">
    <location>
        <begin position="241"/>
        <end position="262"/>
    </location>
</feature>
<feature type="region of interest" description="Disordered" evidence="2">
    <location>
        <begin position="173"/>
        <end position="210"/>
    </location>
</feature>
<reference evidence="3" key="1">
    <citation type="journal article" date="2021" name="Genome Biol. Evol.">
        <title>The assembled and annotated genome of the fairy-ring fungus Marasmius oreades.</title>
        <authorList>
            <person name="Hiltunen M."/>
            <person name="Ament-Velasquez S.L."/>
            <person name="Johannesson H."/>
        </authorList>
    </citation>
    <scope>NUCLEOTIDE SEQUENCE</scope>
    <source>
        <strain evidence="3">03SP1</strain>
    </source>
</reference>
<feature type="region of interest" description="Disordered" evidence="2">
    <location>
        <begin position="1"/>
        <end position="26"/>
    </location>
</feature>
<evidence type="ECO:0000256" key="1">
    <source>
        <dbReference type="SAM" id="Coils"/>
    </source>
</evidence>
<protein>
    <submittedName>
        <fullName evidence="3">Uncharacterized protein</fullName>
    </submittedName>
</protein>
<evidence type="ECO:0000313" key="4">
    <source>
        <dbReference type="Proteomes" id="UP001049176"/>
    </source>
</evidence>
<dbReference type="AlphaFoldDB" id="A0A9P7RX37"/>
<dbReference type="GeneID" id="66079178"/>
<gene>
    <name evidence="3" type="ORF">E1B28_010102</name>
</gene>
<dbReference type="RefSeq" id="XP_043007512.1">
    <property type="nucleotide sequence ID" value="XM_043155051.1"/>
</dbReference>
<dbReference type="EMBL" id="CM032186">
    <property type="protein sequence ID" value="KAG7091042.1"/>
    <property type="molecule type" value="Genomic_DNA"/>
</dbReference>
<feature type="compositionally biased region" description="Polar residues" evidence="2">
    <location>
        <begin position="248"/>
        <end position="260"/>
    </location>
</feature>
<accession>A0A9P7RX37</accession>
<dbReference type="Proteomes" id="UP001049176">
    <property type="component" value="Chromosome 6"/>
</dbReference>
<proteinExistence type="predicted"/>